<comment type="caution">
    <text evidence="1">The sequence shown here is derived from an EMBL/GenBank/DDBJ whole genome shotgun (WGS) entry which is preliminary data.</text>
</comment>
<name>A0A4Q0PIJ0_9FLAO</name>
<evidence type="ECO:0000313" key="2">
    <source>
        <dbReference type="Proteomes" id="UP000290608"/>
    </source>
</evidence>
<dbReference type="Proteomes" id="UP000290608">
    <property type="component" value="Unassembled WGS sequence"/>
</dbReference>
<accession>A0A4Q0PIJ0</accession>
<dbReference type="STRING" id="1122159.SAMN02745246_02427"/>
<reference evidence="1 2" key="1">
    <citation type="submission" date="2018-07" db="EMBL/GenBank/DDBJ databases">
        <title>Leeuwenhoekiella genomics.</title>
        <authorList>
            <person name="Tahon G."/>
            <person name="Willems A."/>
        </authorList>
    </citation>
    <scope>NUCLEOTIDE SEQUENCE [LARGE SCALE GENOMIC DNA]</scope>
    <source>
        <strain evidence="1 2">LMG 1345</strain>
    </source>
</reference>
<dbReference type="AlphaFoldDB" id="A0A4Q0PIJ0"/>
<organism evidence="1 2">
    <name type="scientific">Leeuwenhoekiella marinoflava</name>
    <dbReference type="NCBI Taxonomy" id="988"/>
    <lineage>
        <taxon>Bacteria</taxon>
        <taxon>Pseudomonadati</taxon>
        <taxon>Bacteroidota</taxon>
        <taxon>Flavobacteriia</taxon>
        <taxon>Flavobacteriales</taxon>
        <taxon>Flavobacteriaceae</taxon>
        <taxon>Leeuwenhoekiella</taxon>
    </lineage>
</organism>
<protein>
    <submittedName>
        <fullName evidence="1">Uncharacterized protein</fullName>
    </submittedName>
</protein>
<dbReference type="RefSeq" id="WP_073099493.1">
    <property type="nucleotide sequence ID" value="NZ_QOVL01000018.1"/>
</dbReference>
<proteinExistence type="predicted"/>
<dbReference type="EMBL" id="QOVL01000018">
    <property type="protein sequence ID" value="RXG26914.1"/>
    <property type="molecule type" value="Genomic_DNA"/>
</dbReference>
<evidence type="ECO:0000313" key="1">
    <source>
        <dbReference type="EMBL" id="RXG26914.1"/>
    </source>
</evidence>
<sequence length="71" mass="8197">MQRLKRIYKAEIKLLFRVRQLGVVIPADFADSAGFAGINILFGLGLIRFIYALITPLLRSSYGLVMWRVYY</sequence>
<gene>
    <name evidence="1" type="ORF">DSL99_3224</name>
</gene>